<reference evidence="3" key="1">
    <citation type="journal article" date="2015" name="Genome Announc.">
        <title>Draft genome sequence of Talaromyces cellulolyticus strain Y-94, a source of lignocellulosic biomass-degrading enzymes.</title>
        <authorList>
            <person name="Fujii T."/>
            <person name="Koike H."/>
            <person name="Sawayama S."/>
            <person name="Yano S."/>
            <person name="Inoue H."/>
        </authorList>
    </citation>
    <scope>NUCLEOTIDE SEQUENCE [LARGE SCALE GENOMIC DNA]</scope>
    <source>
        <strain evidence="3">Y-94</strain>
    </source>
</reference>
<protein>
    <recommendedName>
        <fullName evidence="1">Microbial-type PARG catalytic domain-containing protein</fullName>
    </recommendedName>
</protein>
<sequence length="268" mass="29330">MSHRGMRQSIAKETQKLTPGIIRSTQGATADAKFYPDLLPALQENTKPRDTRVHVEYGDSFTVAQALLNAGRTKVSVLNMASDRIPGGGWLRGALAQEEALCLRSTLAATLNPSHYPTPPLAATWSPGVVVFRENTSHNCTLLESDDRFVVSVVSMAGLRRPSLTGDELDYRFPGDIELVKNKIRQVLRLMALNGTSCCVLGALGCGVFANPPKRVAQLFRNVILEDEFRGRFDEVVFAILDRGLGGNFEIFRDIIGDFIIDSKPAVA</sequence>
<dbReference type="NCBIfam" id="TIGR02452">
    <property type="entry name" value="TIGR02452 family protein"/>
    <property type="match status" value="1"/>
</dbReference>
<dbReference type="PIRSF" id="PIRSF014899">
    <property type="entry name" value="UCP014899"/>
    <property type="match status" value="1"/>
</dbReference>
<dbReference type="SUPFAM" id="SSF52949">
    <property type="entry name" value="Macro domain-like"/>
    <property type="match status" value="1"/>
</dbReference>
<dbReference type="InterPro" id="IPR012664">
    <property type="entry name" value="CHP02452"/>
</dbReference>
<organism evidence="2 3">
    <name type="scientific">Talaromyces pinophilus</name>
    <name type="common">Penicillium pinophilum</name>
    <dbReference type="NCBI Taxonomy" id="128442"/>
    <lineage>
        <taxon>Eukaryota</taxon>
        <taxon>Fungi</taxon>
        <taxon>Dikarya</taxon>
        <taxon>Ascomycota</taxon>
        <taxon>Pezizomycotina</taxon>
        <taxon>Eurotiomycetes</taxon>
        <taxon>Eurotiomycetidae</taxon>
        <taxon>Eurotiales</taxon>
        <taxon>Trichocomaceae</taxon>
        <taxon>Talaromyces</taxon>
        <taxon>Talaromyces sect. Talaromyces</taxon>
    </lineage>
</organism>
<evidence type="ECO:0000313" key="3">
    <source>
        <dbReference type="Proteomes" id="UP000053095"/>
    </source>
</evidence>
<dbReference type="AlphaFoldDB" id="A0A0B8N0E8"/>
<keyword evidence="3" id="KW-1185">Reference proteome</keyword>
<dbReference type="PANTHER" id="PTHR35596:SF1">
    <property type="entry name" value="MICROBIAL-TYPE PARG CATALYTIC DOMAIN-CONTAINING PROTEIN"/>
    <property type="match status" value="1"/>
</dbReference>
<proteinExistence type="predicted"/>
<dbReference type="Proteomes" id="UP000053095">
    <property type="component" value="Unassembled WGS sequence"/>
</dbReference>
<feature type="domain" description="Microbial-type PARG catalytic" evidence="1">
    <location>
        <begin position="24"/>
        <end position="133"/>
    </location>
</feature>
<evidence type="ECO:0000313" key="2">
    <source>
        <dbReference type="EMBL" id="GAM33524.1"/>
    </source>
</evidence>
<dbReference type="PANTHER" id="PTHR35596">
    <property type="entry name" value="DUF2263 DOMAIN-CONTAINING PROTEIN"/>
    <property type="match status" value="1"/>
</dbReference>
<dbReference type="InterPro" id="IPR043472">
    <property type="entry name" value="Macro_dom-like"/>
</dbReference>
<dbReference type="Gene3D" id="3.40.220.10">
    <property type="entry name" value="Leucine Aminopeptidase, subunit E, domain 1"/>
    <property type="match status" value="1"/>
</dbReference>
<gene>
    <name evidence="2" type="ORF">TCE0_011r00478</name>
</gene>
<evidence type="ECO:0000259" key="1">
    <source>
        <dbReference type="Pfam" id="PF10021"/>
    </source>
</evidence>
<name>A0A0B8N0E8_TALPI</name>
<dbReference type="Pfam" id="PF10021">
    <property type="entry name" value="PARG_cat_microb"/>
    <property type="match status" value="1"/>
</dbReference>
<dbReference type="EMBL" id="DF933807">
    <property type="protein sequence ID" value="GAM33524.1"/>
    <property type="molecule type" value="Genomic_DNA"/>
</dbReference>
<dbReference type="InterPro" id="IPR019261">
    <property type="entry name" value="PARG_cat_microbial"/>
</dbReference>
<accession>A0A0B8N0E8</accession>